<dbReference type="Gene3D" id="3.30.310.10">
    <property type="entry name" value="TATA-Binding Protein"/>
    <property type="match status" value="2"/>
</dbReference>
<dbReference type="GO" id="GO:0006352">
    <property type="term" value="P:DNA-templated transcription initiation"/>
    <property type="evidence" value="ECO:0007669"/>
    <property type="project" value="InterPro"/>
</dbReference>
<dbReference type="PANTHER" id="PTHR10126">
    <property type="entry name" value="TATA-BOX BINDING PROTEIN"/>
    <property type="match status" value="1"/>
</dbReference>
<dbReference type="GO" id="GO:0003677">
    <property type="term" value="F:DNA binding"/>
    <property type="evidence" value="ECO:0007669"/>
    <property type="project" value="UniProtKB-KW"/>
</dbReference>
<dbReference type="FunFam" id="3.30.310.10:FF:000005">
    <property type="entry name" value="TATA box-binding protein-like 1"/>
    <property type="match status" value="1"/>
</dbReference>
<organism evidence="9 10">
    <name type="scientific">Amphiprion ocellaris</name>
    <name type="common">Clown anemonefish</name>
    <dbReference type="NCBI Taxonomy" id="80972"/>
    <lineage>
        <taxon>Eukaryota</taxon>
        <taxon>Metazoa</taxon>
        <taxon>Chordata</taxon>
        <taxon>Craniata</taxon>
        <taxon>Vertebrata</taxon>
        <taxon>Euteleostomi</taxon>
        <taxon>Actinopterygii</taxon>
        <taxon>Neopterygii</taxon>
        <taxon>Teleostei</taxon>
        <taxon>Neoteleostei</taxon>
        <taxon>Acanthomorphata</taxon>
        <taxon>Ovalentaria</taxon>
        <taxon>Pomacentridae</taxon>
        <taxon>Amphiprion</taxon>
    </lineage>
</organism>
<protein>
    <recommendedName>
        <fullName evidence="11">TATA box binding protein like 2</fullName>
    </recommendedName>
</protein>
<evidence type="ECO:0000256" key="8">
    <source>
        <dbReference type="SAM" id="SignalP"/>
    </source>
</evidence>
<feature type="chain" id="PRO_5044005799" description="TATA box binding protein like 2" evidence="8">
    <location>
        <begin position="19"/>
        <end position="166"/>
    </location>
</feature>
<dbReference type="GeneTree" id="ENSGT00940000159561"/>
<feature type="transmembrane region" description="Helical" evidence="7">
    <location>
        <begin position="106"/>
        <end position="126"/>
    </location>
</feature>
<evidence type="ECO:0000256" key="7">
    <source>
        <dbReference type="SAM" id="Phobius"/>
    </source>
</evidence>
<dbReference type="STRING" id="80972.ENSAOCP00000026209"/>
<keyword evidence="7" id="KW-0472">Membrane</keyword>
<dbReference type="OMA" id="KIQLMVA"/>
<keyword evidence="7" id="KW-0812">Transmembrane</keyword>
<accession>A0A3Q1CKX9</accession>
<name>A0A3Q1CKX9_AMPOC</name>
<reference evidence="9" key="3">
    <citation type="submission" date="2025-09" db="UniProtKB">
        <authorList>
            <consortium name="Ensembl"/>
        </authorList>
    </citation>
    <scope>IDENTIFICATION</scope>
</reference>
<comment type="subcellular location">
    <subcellularLocation>
        <location evidence="1">Nucleus</location>
    </subcellularLocation>
</comment>
<keyword evidence="3" id="KW-0805">Transcription regulation</keyword>
<sequence length="166" mass="19215">SQCSSCLFWFCVFRIVVSRVNLGCCLDLKLIARNTRNIEYKPKVHKQELLLRRPRTTANIFNSGVLICSGATSVEESKVAARRFTRIVQKLGFPVRFLNFKIQLMVIYQIFLMILRFYVFSILHSYESELFSCAHYWLQPGHCMTISALCNLTLSGNRVELPDHTD</sequence>
<evidence type="ECO:0000256" key="2">
    <source>
        <dbReference type="ARBA" id="ARBA00005560"/>
    </source>
</evidence>
<keyword evidence="5" id="KW-0804">Transcription</keyword>
<dbReference type="Pfam" id="PF00352">
    <property type="entry name" value="TBP"/>
    <property type="match status" value="1"/>
</dbReference>
<evidence type="ECO:0000313" key="10">
    <source>
        <dbReference type="Proteomes" id="UP001501940"/>
    </source>
</evidence>
<feature type="signal peptide" evidence="8">
    <location>
        <begin position="1"/>
        <end position="18"/>
    </location>
</feature>
<reference evidence="9" key="2">
    <citation type="submission" date="2025-08" db="UniProtKB">
        <authorList>
            <consortium name="Ensembl"/>
        </authorList>
    </citation>
    <scope>IDENTIFICATION</scope>
</reference>
<dbReference type="Ensembl" id="ENSAOCT00000017050.2">
    <property type="protein sequence ID" value="ENSAOCP00000026209.2"/>
    <property type="gene ID" value="ENSAOCG00000001974.2"/>
</dbReference>
<reference evidence="9 10" key="1">
    <citation type="submission" date="2022-01" db="EMBL/GenBank/DDBJ databases">
        <title>A chromosome-scale genome assembly of the false clownfish, Amphiprion ocellaris.</title>
        <authorList>
            <person name="Ryu T."/>
        </authorList>
    </citation>
    <scope>NUCLEOTIDE SEQUENCE [LARGE SCALE GENOMIC DNA]</scope>
</reference>
<evidence type="ECO:0000256" key="1">
    <source>
        <dbReference type="ARBA" id="ARBA00004123"/>
    </source>
</evidence>
<keyword evidence="10" id="KW-1185">Reference proteome</keyword>
<proteinExistence type="inferred from homology"/>
<keyword evidence="8" id="KW-0732">Signal</keyword>
<dbReference type="GO" id="GO:0005634">
    <property type="term" value="C:nucleus"/>
    <property type="evidence" value="ECO:0007669"/>
    <property type="project" value="UniProtKB-SubCell"/>
</dbReference>
<evidence type="ECO:0000256" key="5">
    <source>
        <dbReference type="ARBA" id="ARBA00023163"/>
    </source>
</evidence>
<keyword evidence="4" id="KW-0238">DNA-binding</keyword>
<evidence type="ECO:0008006" key="11">
    <source>
        <dbReference type="Google" id="ProtNLM"/>
    </source>
</evidence>
<dbReference type="Proteomes" id="UP001501940">
    <property type="component" value="Chromosome 23"/>
</dbReference>
<evidence type="ECO:0000256" key="4">
    <source>
        <dbReference type="ARBA" id="ARBA00023125"/>
    </source>
</evidence>
<keyword evidence="6" id="KW-0539">Nucleus</keyword>
<dbReference type="AlphaFoldDB" id="A0A3Q1CKX9"/>
<dbReference type="InterPro" id="IPR012295">
    <property type="entry name" value="TBP_dom_sf"/>
</dbReference>
<dbReference type="SUPFAM" id="SSF55945">
    <property type="entry name" value="TATA-box binding protein-like"/>
    <property type="match status" value="1"/>
</dbReference>
<evidence type="ECO:0000256" key="6">
    <source>
        <dbReference type="ARBA" id="ARBA00023242"/>
    </source>
</evidence>
<evidence type="ECO:0000256" key="3">
    <source>
        <dbReference type="ARBA" id="ARBA00023015"/>
    </source>
</evidence>
<dbReference type="InterPro" id="IPR000814">
    <property type="entry name" value="TBP"/>
</dbReference>
<keyword evidence="7" id="KW-1133">Transmembrane helix</keyword>
<comment type="similarity">
    <text evidence="2">Belongs to the TBP family.</text>
</comment>
<evidence type="ECO:0000313" key="9">
    <source>
        <dbReference type="Ensembl" id="ENSAOCP00000026209.2"/>
    </source>
</evidence>
<dbReference type="PRINTS" id="PR00686">
    <property type="entry name" value="TIFACTORIID"/>
</dbReference>